<evidence type="ECO:0000313" key="8">
    <source>
        <dbReference type="Proteomes" id="UP000191039"/>
    </source>
</evidence>
<evidence type="ECO:0000256" key="1">
    <source>
        <dbReference type="ARBA" id="ARBA00023015"/>
    </source>
</evidence>
<feature type="domain" description="HTH asnC-type" evidence="5">
    <location>
        <begin position="4"/>
        <end position="43"/>
    </location>
</feature>
<keyword evidence="1" id="KW-0805">Transcription regulation</keyword>
<dbReference type="PANTHER" id="PTHR30154">
    <property type="entry name" value="LEUCINE-RESPONSIVE REGULATORY PROTEIN"/>
    <property type="match status" value="1"/>
</dbReference>
<evidence type="ECO:0000313" key="6">
    <source>
        <dbReference type="EMBL" id="OPE50090.1"/>
    </source>
</evidence>
<dbReference type="STRING" id="1801.BRW64_08155"/>
<dbReference type="Pfam" id="PF13404">
    <property type="entry name" value="HTH_AsnC-type"/>
    <property type="match status" value="1"/>
</dbReference>
<accession>A0A1Q4HI54</accession>
<dbReference type="Pfam" id="PF01037">
    <property type="entry name" value="AsnC_trans_reg"/>
    <property type="match status" value="1"/>
</dbReference>
<reference evidence="7 9" key="2">
    <citation type="submission" date="2017-10" db="EMBL/GenBank/DDBJ databases">
        <title>The new phylogeny of genus Mycobacterium.</title>
        <authorList>
            <person name="Tortoli E."/>
            <person name="Trovato A."/>
            <person name="Cirillo D.M."/>
        </authorList>
    </citation>
    <scope>NUCLEOTIDE SEQUENCE [LARGE SCALE GENOMIC DNA]</scope>
    <source>
        <strain evidence="7 9">IP141170001</strain>
    </source>
</reference>
<dbReference type="Proteomes" id="UP000191039">
    <property type="component" value="Unassembled WGS sequence"/>
</dbReference>
<dbReference type="InterPro" id="IPR019887">
    <property type="entry name" value="Tscrpt_reg_AsnC/Lrp_C"/>
</dbReference>
<dbReference type="EMBL" id="PDCR01000029">
    <property type="protein sequence ID" value="PEG52593.1"/>
    <property type="molecule type" value="Genomic_DNA"/>
</dbReference>
<dbReference type="Proteomes" id="UP000220340">
    <property type="component" value="Unassembled WGS sequence"/>
</dbReference>
<dbReference type="PRINTS" id="PR00033">
    <property type="entry name" value="HTHASNC"/>
</dbReference>
<organism evidence="7 9">
    <name type="scientific">Mycolicibacterium diernhoferi</name>
    <dbReference type="NCBI Taxonomy" id="1801"/>
    <lineage>
        <taxon>Bacteria</taxon>
        <taxon>Bacillati</taxon>
        <taxon>Actinomycetota</taxon>
        <taxon>Actinomycetes</taxon>
        <taxon>Mycobacteriales</taxon>
        <taxon>Mycobacteriaceae</taxon>
        <taxon>Mycolicibacterium</taxon>
    </lineage>
</organism>
<feature type="domain" description="Transcription regulator AsnC/Lrp ligand binding" evidence="4">
    <location>
        <begin position="74"/>
        <end position="139"/>
    </location>
</feature>
<dbReference type="Gene3D" id="1.10.10.10">
    <property type="entry name" value="Winged helix-like DNA-binding domain superfamily/Winged helix DNA-binding domain"/>
    <property type="match status" value="1"/>
</dbReference>
<dbReference type="SMART" id="SM00344">
    <property type="entry name" value="HTH_ASNC"/>
    <property type="match status" value="1"/>
</dbReference>
<dbReference type="RefSeq" id="WP_073855675.1">
    <property type="nucleotide sequence ID" value="NZ_BAAATC010000009.1"/>
</dbReference>
<sequence>MANLDRTDARILLALCEAPRASGVQVAAMLNLARNTVQARMARWEERGLLAPVDRCVSPRDAGYPLRAFVSAVVDQHKMEAIIRNLAEIPEVAEVVGISGAADLHIEVNTRDADDLYRVAGLILAVPGVERTVVSVAVRQAIPYRTRPLLQRVAGRR</sequence>
<name>A0A1Q4HI54_9MYCO</name>
<protein>
    <submittedName>
        <fullName evidence="6 7">AsnC family transcriptional regulator</fullName>
    </submittedName>
</protein>
<comment type="caution">
    <text evidence="7">The sequence shown here is derived from an EMBL/GenBank/DDBJ whole genome shotgun (WGS) entry which is preliminary data.</text>
</comment>
<evidence type="ECO:0000313" key="9">
    <source>
        <dbReference type="Proteomes" id="UP000220340"/>
    </source>
</evidence>
<proteinExistence type="predicted"/>
<dbReference type="GO" id="GO:0043565">
    <property type="term" value="F:sequence-specific DNA binding"/>
    <property type="evidence" value="ECO:0007669"/>
    <property type="project" value="InterPro"/>
</dbReference>
<dbReference type="InterPro" id="IPR011008">
    <property type="entry name" value="Dimeric_a/b-barrel"/>
</dbReference>
<evidence type="ECO:0000313" key="7">
    <source>
        <dbReference type="EMBL" id="PEG52593.1"/>
    </source>
</evidence>
<dbReference type="Gene3D" id="3.30.70.920">
    <property type="match status" value="1"/>
</dbReference>
<evidence type="ECO:0000256" key="2">
    <source>
        <dbReference type="ARBA" id="ARBA00023125"/>
    </source>
</evidence>
<keyword evidence="2" id="KW-0238">DNA-binding</keyword>
<evidence type="ECO:0000259" key="4">
    <source>
        <dbReference type="Pfam" id="PF01037"/>
    </source>
</evidence>
<dbReference type="EMBL" id="MIJD01000267">
    <property type="protein sequence ID" value="OPE50090.1"/>
    <property type="molecule type" value="Genomic_DNA"/>
</dbReference>
<dbReference type="InterPro" id="IPR036388">
    <property type="entry name" value="WH-like_DNA-bd_sf"/>
</dbReference>
<dbReference type="OrthoDB" id="9809462at2"/>
<dbReference type="InterPro" id="IPR036390">
    <property type="entry name" value="WH_DNA-bd_sf"/>
</dbReference>
<dbReference type="SUPFAM" id="SSF46785">
    <property type="entry name" value="Winged helix' DNA-binding domain"/>
    <property type="match status" value="1"/>
</dbReference>
<dbReference type="InterPro" id="IPR000485">
    <property type="entry name" value="AsnC-type_HTH_dom"/>
</dbReference>
<evidence type="ECO:0000256" key="3">
    <source>
        <dbReference type="ARBA" id="ARBA00023163"/>
    </source>
</evidence>
<dbReference type="SUPFAM" id="SSF54909">
    <property type="entry name" value="Dimeric alpha+beta barrel"/>
    <property type="match status" value="1"/>
</dbReference>
<dbReference type="GO" id="GO:0005829">
    <property type="term" value="C:cytosol"/>
    <property type="evidence" value="ECO:0007669"/>
    <property type="project" value="TreeGrafter"/>
</dbReference>
<dbReference type="GO" id="GO:0043200">
    <property type="term" value="P:response to amino acid"/>
    <property type="evidence" value="ECO:0007669"/>
    <property type="project" value="TreeGrafter"/>
</dbReference>
<keyword evidence="9" id="KW-1185">Reference proteome</keyword>
<dbReference type="AlphaFoldDB" id="A0A1Q4HI54"/>
<gene>
    <name evidence="6" type="ORF">BV510_21410</name>
    <name evidence="7" type="ORF">CRI78_20630</name>
</gene>
<keyword evidence="3" id="KW-0804">Transcription</keyword>
<reference evidence="6 8" key="1">
    <citation type="submission" date="2016-09" db="EMBL/GenBank/DDBJ databases">
        <title>genome sequences of unsequenced Mycobacteria.</title>
        <authorList>
            <person name="Greninger A.L."/>
            <person name="Jerome K.R."/>
            <person name="Mcnair B."/>
            <person name="Wallis C."/>
            <person name="Fang F."/>
        </authorList>
    </citation>
    <scope>NUCLEOTIDE SEQUENCE [LARGE SCALE GENOMIC DNA]</scope>
    <source>
        <strain evidence="6 8">BM1</strain>
    </source>
</reference>
<dbReference type="PANTHER" id="PTHR30154:SF34">
    <property type="entry name" value="TRANSCRIPTIONAL REGULATOR AZLB"/>
    <property type="match status" value="1"/>
</dbReference>
<dbReference type="InterPro" id="IPR019888">
    <property type="entry name" value="Tscrpt_reg_AsnC-like"/>
</dbReference>
<evidence type="ECO:0000259" key="5">
    <source>
        <dbReference type="Pfam" id="PF13404"/>
    </source>
</evidence>